<sequence>MAKKSHLLLAVGLAAASVSPLLPLEAAAEEIVSAYTPLKLEACRTVTPPGDEEVGGVFRCKGYGGMDVRVAEGDLRMFVSYGPGADSQTAATQTLPAFNTTGETLEWRLADGVPFATILRFHWDSDGAKGSTLVITKLGQTDACHVAHVMATGNPNANVLAREIADSQARGFDCQRDKIRDYGPDGTQVD</sequence>
<keyword evidence="1" id="KW-0732">Signal</keyword>
<feature type="chain" id="PRO_5009138817" evidence="1">
    <location>
        <begin position="29"/>
        <end position="190"/>
    </location>
</feature>
<dbReference type="AlphaFoldDB" id="A0A1E3VVQ0"/>
<evidence type="ECO:0000313" key="3">
    <source>
        <dbReference type="Proteomes" id="UP000094472"/>
    </source>
</evidence>
<accession>A0A1E3VVQ0</accession>
<keyword evidence="3" id="KW-1185">Reference proteome</keyword>
<dbReference type="RefSeq" id="WP_069441902.1">
    <property type="nucleotide sequence ID" value="NZ_LPWF01000026.1"/>
</dbReference>
<evidence type="ECO:0000256" key="1">
    <source>
        <dbReference type="SAM" id="SignalP"/>
    </source>
</evidence>
<protein>
    <submittedName>
        <fullName evidence="2">Uncharacterized protein</fullName>
    </submittedName>
</protein>
<reference evidence="2 3" key="1">
    <citation type="journal article" date="2016" name="Environ. Microbiol.">
        <title>New Methyloceanibacter diversity from North Sea sediments includes methanotroph containing solely the soluble methane monooxygenase.</title>
        <authorList>
            <person name="Vekeman B."/>
            <person name="Kerckhof F.M."/>
            <person name="Cremers G."/>
            <person name="de Vos P."/>
            <person name="Vandamme P."/>
            <person name="Boon N."/>
            <person name="Op den Camp H.J."/>
            <person name="Heylen K."/>
        </authorList>
    </citation>
    <scope>NUCLEOTIDE SEQUENCE [LARGE SCALE GENOMIC DNA]</scope>
    <source>
        <strain evidence="2 3">R-67175</strain>
    </source>
</reference>
<gene>
    <name evidence="2" type="ORF">AUC69_12060</name>
</gene>
<feature type="signal peptide" evidence="1">
    <location>
        <begin position="1"/>
        <end position="28"/>
    </location>
</feature>
<organism evidence="2 3">
    <name type="scientific">Methyloceanibacter superfactus</name>
    <dbReference type="NCBI Taxonomy" id="1774969"/>
    <lineage>
        <taxon>Bacteria</taxon>
        <taxon>Pseudomonadati</taxon>
        <taxon>Pseudomonadota</taxon>
        <taxon>Alphaproteobacteria</taxon>
        <taxon>Hyphomicrobiales</taxon>
        <taxon>Hyphomicrobiaceae</taxon>
        <taxon>Methyloceanibacter</taxon>
    </lineage>
</organism>
<dbReference type="EMBL" id="LPWF01000026">
    <property type="protein sequence ID" value="ODR97351.1"/>
    <property type="molecule type" value="Genomic_DNA"/>
</dbReference>
<dbReference type="STRING" id="1774969.AUC69_12060"/>
<dbReference type="Proteomes" id="UP000094472">
    <property type="component" value="Unassembled WGS sequence"/>
</dbReference>
<name>A0A1E3VVQ0_9HYPH</name>
<comment type="caution">
    <text evidence="2">The sequence shown here is derived from an EMBL/GenBank/DDBJ whole genome shotgun (WGS) entry which is preliminary data.</text>
</comment>
<proteinExistence type="predicted"/>
<evidence type="ECO:0000313" key="2">
    <source>
        <dbReference type="EMBL" id="ODR97351.1"/>
    </source>
</evidence>
<dbReference type="OrthoDB" id="7427667at2"/>